<feature type="active site" evidence="4">
    <location>
        <position position="176"/>
    </location>
</feature>
<dbReference type="PROSITE" id="PS00687">
    <property type="entry name" value="ALDEHYDE_DEHYDR_GLU"/>
    <property type="match status" value="1"/>
</dbReference>
<dbReference type="InterPro" id="IPR016161">
    <property type="entry name" value="Ald_DH/histidinol_DH"/>
</dbReference>
<comment type="caution">
    <text evidence="7">The sequence shown here is derived from an EMBL/GenBank/DDBJ whole genome shotgun (WGS) entry which is preliminary data.</text>
</comment>
<sequence>MAERTDEFIATMMAEIGATRAWAGFNVRLAIGMLREAAALTTQVCGETMPSDRPGCFAMSVRKPVGVVLGIAPWNGPLILGVRAIATPLACGNTVILKGSEISPGTHHLIGEVFRDAGFPPGVVNVVLNAPGDAPDLVAKMIAHPAVRRINFTGSTHTGRIIARLCAEHLKPVVLELGGKAPMIVFEDADLDEAVAAAAFGAFMNSGQICMSTERLIVHESVAATFVDKLARKAKQLHAGDPRDEPPAPLGPLVDVEAAANVGGLIADAVQRGAQLHGAATHDAAVMSARFLTGVTADMRIYHEESFGPITAVVTFKSEAEAVRIANDTEFGLTAAVFTQNIARGLRVADQLDTGMCHINGPTVHDEAHMPFGGVKASGYGRFGGAAGIVEFTDLRWITIDTQPAHYPI</sequence>
<dbReference type="InterPro" id="IPR015590">
    <property type="entry name" value="Aldehyde_DH_dom"/>
</dbReference>
<dbReference type="Pfam" id="PF00171">
    <property type="entry name" value="Aldedh"/>
    <property type="match status" value="1"/>
</dbReference>
<evidence type="ECO:0000259" key="6">
    <source>
        <dbReference type="Pfam" id="PF00171"/>
    </source>
</evidence>
<dbReference type="Proteomes" id="UP000555448">
    <property type="component" value="Unassembled WGS sequence"/>
</dbReference>
<accession>A0A7W7NYJ6</accession>
<evidence type="ECO:0000256" key="5">
    <source>
        <dbReference type="RuleBase" id="RU003345"/>
    </source>
</evidence>
<dbReference type="InterPro" id="IPR016162">
    <property type="entry name" value="Ald_DH_N"/>
</dbReference>
<dbReference type="PANTHER" id="PTHR42986:SF1">
    <property type="entry name" value="BENZALDEHYDE DEHYDROGENASE YFMT"/>
    <property type="match status" value="1"/>
</dbReference>
<dbReference type="EMBL" id="JACHLR010000019">
    <property type="protein sequence ID" value="MBB4860300.1"/>
    <property type="molecule type" value="Genomic_DNA"/>
</dbReference>
<dbReference type="InterPro" id="IPR029510">
    <property type="entry name" value="Ald_DH_CS_GLU"/>
</dbReference>
<gene>
    <name evidence="7" type="ORF">HNO88_003643</name>
</gene>
<evidence type="ECO:0000313" key="8">
    <source>
        <dbReference type="Proteomes" id="UP000555448"/>
    </source>
</evidence>
<evidence type="ECO:0000256" key="3">
    <source>
        <dbReference type="ARBA" id="ARBA00023027"/>
    </source>
</evidence>
<protein>
    <submittedName>
        <fullName evidence="7">Benzaldehyde dehydrogenase (NAD)</fullName>
        <ecNumber evidence="7">1.2.1.28</ecNumber>
    </submittedName>
</protein>
<evidence type="ECO:0000256" key="1">
    <source>
        <dbReference type="ARBA" id="ARBA00009986"/>
    </source>
</evidence>
<dbReference type="CDD" id="cd07105">
    <property type="entry name" value="ALDH_SaliADH"/>
    <property type="match status" value="1"/>
</dbReference>
<reference evidence="7 8" key="1">
    <citation type="submission" date="2020-08" db="EMBL/GenBank/DDBJ databases">
        <title>Functional genomics of gut bacteria from endangered species of beetles.</title>
        <authorList>
            <person name="Carlos-Shanley C."/>
        </authorList>
    </citation>
    <scope>NUCLEOTIDE SEQUENCE [LARGE SCALE GENOMIC DNA]</scope>
    <source>
        <strain evidence="7 8">S00245</strain>
    </source>
</reference>
<organism evidence="7 8">
    <name type="scientific">Novosphingobium chloroacetimidivorans</name>
    <dbReference type="NCBI Taxonomy" id="1428314"/>
    <lineage>
        <taxon>Bacteria</taxon>
        <taxon>Pseudomonadati</taxon>
        <taxon>Pseudomonadota</taxon>
        <taxon>Alphaproteobacteria</taxon>
        <taxon>Sphingomonadales</taxon>
        <taxon>Sphingomonadaceae</taxon>
        <taxon>Novosphingobium</taxon>
    </lineage>
</organism>
<keyword evidence="2 5" id="KW-0560">Oxidoreductase</keyword>
<keyword evidence="3" id="KW-0520">NAD</keyword>
<feature type="domain" description="Aldehyde dehydrogenase" evidence="6">
    <location>
        <begin position="1"/>
        <end position="398"/>
    </location>
</feature>
<dbReference type="AlphaFoldDB" id="A0A7W7NYJ6"/>
<proteinExistence type="inferred from homology"/>
<comment type="similarity">
    <text evidence="1 5">Belongs to the aldehyde dehydrogenase family.</text>
</comment>
<dbReference type="FunFam" id="3.40.309.10:FF:000010">
    <property type="entry name" value="Gamma-aminobutyraldehyde dehydrogenase"/>
    <property type="match status" value="1"/>
</dbReference>
<evidence type="ECO:0000256" key="4">
    <source>
        <dbReference type="PROSITE-ProRule" id="PRU10007"/>
    </source>
</evidence>
<dbReference type="Gene3D" id="3.40.605.10">
    <property type="entry name" value="Aldehyde Dehydrogenase, Chain A, domain 1"/>
    <property type="match status" value="1"/>
</dbReference>
<dbReference type="EC" id="1.2.1.28" evidence="7"/>
<name>A0A7W7NYJ6_9SPHN</name>
<dbReference type="SUPFAM" id="SSF53720">
    <property type="entry name" value="ALDH-like"/>
    <property type="match status" value="1"/>
</dbReference>
<dbReference type="Gene3D" id="3.40.309.10">
    <property type="entry name" value="Aldehyde Dehydrogenase, Chain A, domain 2"/>
    <property type="match status" value="1"/>
</dbReference>
<dbReference type="InterPro" id="IPR016163">
    <property type="entry name" value="Ald_DH_C"/>
</dbReference>
<evidence type="ECO:0000256" key="2">
    <source>
        <dbReference type="ARBA" id="ARBA00023002"/>
    </source>
</evidence>
<dbReference type="GO" id="GO:0018479">
    <property type="term" value="F:benzaldehyde dehydrogenase (NAD+) activity"/>
    <property type="evidence" value="ECO:0007669"/>
    <property type="project" value="UniProtKB-EC"/>
</dbReference>
<dbReference type="PANTHER" id="PTHR42986">
    <property type="entry name" value="BENZALDEHYDE DEHYDROGENASE YFMT"/>
    <property type="match status" value="1"/>
</dbReference>
<keyword evidence="8" id="KW-1185">Reference proteome</keyword>
<evidence type="ECO:0000313" key="7">
    <source>
        <dbReference type="EMBL" id="MBB4860300.1"/>
    </source>
</evidence>